<gene>
    <name evidence="1" type="ORF">BaRGS_00034501</name>
</gene>
<reference evidence="1 2" key="1">
    <citation type="journal article" date="2023" name="Sci. Data">
        <title>Genome assembly of the Korean intertidal mud-creeper Batillaria attramentaria.</title>
        <authorList>
            <person name="Patra A.K."/>
            <person name="Ho P.T."/>
            <person name="Jun S."/>
            <person name="Lee S.J."/>
            <person name="Kim Y."/>
            <person name="Won Y.J."/>
        </authorList>
    </citation>
    <scope>NUCLEOTIDE SEQUENCE [LARGE SCALE GENOMIC DNA]</scope>
    <source>
        <strain evidence="1">Wonlab-2016</strain>
    </source>
</reference>
<name>A0ABD0JHS9_9CAEN</name>
<proteinExistence type="predicted"/>
<dbReference type="AlphaFoldDB" id="A0ABD0JHS9"/>
<dbReference type="EMBL" id="JACVVK020000442">
    <property type="protein sequence ID" value="KAK7474258.1"/>
    <property type="molecule type" value="Genomic_DNA"/>
</dbReference>
<accession>A0ABD0JHS9</accession>
<evidence type="ECO:0000313" key="1">
    <source>
        <dbReference type="EMBL" id="KAK7474258.1"/>
    </source>
</evidence>
<evidence type="ECO:0000313" key="2">
    <source>
        <dbReference type="Proteomes" id="UP001519460"/>
    </source>
</evidence>
<protein>
    <submittedName>
        <fullName evidence="1">Uncharacterized protein</fullName>
    </submittedName>
</protein>
<sequence>IITAFLSPRNSPSISTYEVEIPDHSTLTSPKVKPMTGGECIRLRAVCSPLSKGISNEPNTHETVHHELFKLWPVSGRTEQTTQRATLSSFKQNVRVLAGTGT</sequence>
<keyword evidence="2" id="KW-1185">Reference proteome</keyword>
<feature type="non-terminal residue" evidence="1">
    <location>
        <position position="1"/>
    </location>
</feature>
<dbReference type="Proteomes" id="UP001519460">
    <property type="component" value="Unassembled WGS sequence"/>
</dbReference>
<organism evidence="1 2">
    <name type="scientific">Batillaria attramentaria</name>
    <dbReference type="NCBI Taxonomy" id="370345"/>
    <lineage>
        <taxon>Eukaryota</taxon>
        <taxon>Metazoa</taxon>
        <taxon>Spiralia</taxon>
        <taxon>Lophotrochozoa</taxon>
        <taxon>Mollusca</taxon>
        <taxon>Gastropoda</taxon>
        <taxon>Caenogastropoda</taxon>
        <taxon>Sorbeoconcha</taxon>
        <taxon>Cerithioidea</taxon>
        <taxon>Batillariidae</taxon>
        <taxon>Batillaria</taxon>
    </lineage>
</organism>
<comment type="caution">
    <text evidence="1">The sequence shown here is derived from an EMBL/GenBank/DDBJ whole genome shotgun (WGS) entry which is preliminary data.</text>
</comment>